<dbReference type="Proteomes" id="UP001500689">
    <property type="component" value="Unassembled WGS sequence"/>
</dbReference>
<dbReference type="InterPro" id="IPR001845">
    <property type="entry name" value="HTH_ArsR_DNA-bd_dom"/>
</dbReference>
<organism evidence="2 3">
    <name type="scientific">Amycolatopsis ultiminotia</name>
    <dbReference type="NCBI Taxonomy" id="543629"/>
    <lineage>
        <taxon>Bacteria</taxon>
        <taxon>Bacillati</taxon>
        <taxon>Actinomycetota</taxon>
        <taxon>Actinomycetes</taxon>
        <taxon>Pseudonocardiales</taxon>
        <taxon>Pseudonocardiaceae</taxon>
        <taxon>Amycolatopsis</taxon>
    </lineage>
</organism>
<keyword evidence="3" id="KW-1185">Reference proteome</keyword>
<dbReference type="EMBL" id="BAAAZN010000015">
    <property type="protein sequence ID" value="GAA3569442.1"/>
    <property type="molecule type" value="Genomic_DNA"/>
</dbReference>
<gene>
    <name evidence="2" type="ORF">GCM10022222_62030</name>
</gene>
<dbReference type="CDD" id="cd00090">
    <property type="entry name" value="HTH_ARSR"/>
    <property type="match status" value="1"/>
</dbReference>
<accession>A0ABP6XPR1</accession>
<evidence type="ECO:0000259" key="1">
    <source>
        <dbReference type="SMART" id="SM00418"/>
    </source>
</evidence>
<evidence type="ECO:0000313" key="3">
    <source>
        <dbReference type="Proteomes" id="UP001500689"/>
    </source>
</evidence>
<proteinExistence type="predicted"/>
<protein>
    <recommendedName>
        <fullName evidence="1">HTH arsR-type domain-containing protein</fullName>
    </recommendedName>
</protein>
<dbReference type="Pfam" id="PF01022">
    <property type="entry name" value="HTH_5"/>
    <property type="match status" value="1"/>
</dbReference>
<dbReference type="InterPro" id="IPR036390">
    <property type="entry name" value="WH_DNA-bd_sf"/>
</dbReference>
<dbReference type="InterPro" id="IPR036388">
    <property type="entry name" value="WH-like_DNA-bd_sf"/>
</dbReference>
<dbReference type="Pfam" id="PF19361">
    <property type="entry name" value="DUF5937"/>
    <property type="match status" value="1"/>
</dbReference>
<sequence length="263" mass="28572">MRCLPELLNGGGASIATGEHEPAYRIPEPLLRLLDEMSPSPVRSPLGAVLRAVHRAVLVPGGTAVQALAADFETFFELCLAQHWSAIEPRLEADILERSRLLARGGLAATLATLHPTVGYRSGVLSITHEIELDADWDHGLTLVPSALARRCFVALDHRERFRLCLVYPAAARITEPAEQDGVLGDVVGHTRLRLLRGIEIPSTTAGLAQRHHLSPSTVSYHLGRLHRAGLLARYRDGGSVLYRRTPEADRLLAGGVTPAIRV</sequence>
<dbReference type="InterPro" id="IPR045981">
    <property type="entry name" value="DUF5937"/>
</dbReference>
<dbReference type="InterPro" id="IPR011991">
    <property type="entry name" value="ArsR-like_HTH"/>
</dbReference>
<comment type="caution">
    <text evidence="2">The sequence shown here is derived from an EMBL/GenBank/DDBJ whole genome shotgun (WGS) entry which is preliminary data.</text>
</comment>
<evidence type="ECO:0000313" key="2">
    <source>
        <dbReference type="EMBL" id="GAA3569442.1"/>
    </source>
</evidence>
<dbReference type="Gene3D" id="1.10.10.10">
    <property type="entry name" value="Winged helix-like DNA-binding domain superfamily/Winged helix DNA-binding domain"/>
    <property type="match status" value="1"/>
</dbReference>
<dbReference type="SUPFAM" id="SSF46785">
    <property type="entry name" value="Winged helix' DNA-binding domain"/>
    <property type="match status" value="1"/>
</dbReference>
<reference evidence="3" key="1">
    <citation type="journal article" date="2019" name="Int. J. Syst. Evol. Microbiol.">
        <title>The Global Catalogue of Microorganisms (GCM) 10K type strain sequencing project: providing services to taxonomists for standard genome sequencing and annotation.</title>
        <authorList>
            <consortium name="The Broad Institute Genomics Platform"/>
            <consortium name="The Broad Institute Genome Sequencing Center for Infectious Disease"/>
            <person name="Wu L."/>
            <person name="Ma J."/>
        </authorList>
    </citation>
    <scope>NUCLEOTIDE SEQUENCE [LARGE SCALE GENOMIC DNA]</scope>
    <source>
        <strain evidence="3">JCM 16898</strain>
    </source>
</reference>
<feature type="domain" description="HTH arsR-type" evidence="1">
    <location>
        <begin position="183"/>
        <end position="258"/>
    </location>
</feature>
<name>A0ABP6XPR1_9PSEU</name>
<dbReference type="SMART" id="SM00418">
    <property type="entry name" value="HTH_ARSR"/>
    <property type="match status" value="1"/>
</dbReference>